<keyword evidence="4" id="KW-0862">Zinc</keyword>
<evidence type="ECO:0000256" key="8">
    <source>
        <dbReference type="SAM" id="Coils"/>
    </source>
</evidence>
<evidence type="ECO:0000259" key="12">
    <source>
        <dbReference type="PROSITE" id="PS50188"/>
    </source>
</evidence>
<sequence length="532" mass="60465">MASADLRDELSCSICLEVYTDPVTLRCGHNFCRGCVERVMDTQEGAGGYSCPDCRTRFMARPVLQGNVTLNHLAERYHTTRQEEKKSGVLCTYCIHAPVSAVRSCLLCEASLCPDHLKVHSTSPEHVLCDPSTDLTTRKCTVHKKILEYYCSDDSTCICVSCILEGQHREHREESLDQATEKKRRQLFQLLQQLTSNNSQMEKSFQGLEERKRRVCDRAAWVKKEVSDTIVEVRRQLEDLERRVLEEVSQQEERALRTISDLIRQLERTKDEISKKRRRIEALCHTTDHVTILQEQLSHPSQPGDPNEAPMMDDRSSQDDLSMEPISTTLHTLSDFIESVVKGIYTPEPTDLTLDVATCGDNVNVSDNLKEAAYSKIKSALPKTPQRFECNQILSRQSLASGTHYWDVEGSAWGMWRVGVCYPSVARTGTTQLIGSNDKSWALEYFIGEYSAAHNGEEISVDQDVSQHRLRICLDYEAGQVSFYQRTDPIRHLHTFSALFSEPLHAAFWLGWDNTNTDSWVKIEECEQAGSS</sequence>
<feature type="domain" description="RING-type" evidence="10">
    <location>
        <begin position="12"/>
        <end position="55"/>
    </location>
</feature>
<evidence type="ECO:0000256" key="7">
    <source>
        <dbReference type="PROSITE-ProRule" id="PRU00024"/>
    </source>
</evidence>
<dbReference type="EMBL" id="WNYA01017663">
    <property type="protein sequence ID" value="KAG8538913.1"/>
    <property type="molecule type" value="Genomic_DNA"/>
</dbReference>
<dbReference type="GO" id="GO:0045087">
    <property type="term" value="P:innate immune response"/>
    <property type="evidence" value="ECO:0007669"/>
    <property type="project" value="UniProtKB-KW"/>
</dbReference>
<dbReference type="SMART" id="SM00589">
    <property type="entry name" value="PRY"/>
    <property type="match status" value="1"/>
</dbReference>
<keyword evidence="5" id="KW-0391">Immunity</keyword>
<evidence type="ECO:0000256" key="2">
    <source>
        <dbReference type="ARBA" id="ARBA00022723"/>
    </source>
</evidence>
<feature type="domain" description="B30.2/SPRY" evidence="12">
    <location>
        <begin position="332"/>
        <end position="528"/>
    </location>
</feature>
<dbReference type="SMART" id="SM00336">
    <property type="entry name" value="BBOX"/>
    <property type="match status" value="1"/>
</dbReference>
<dbReference type="InterPro" id="IPR058030">
    <property type="entry name" value="TRIM8/14/16/25/29/45/65_CC"/>
</dbReference>
<dbReference type="InterPro" id="IPR027370">
    <property type="entry name" value="Znf-RING_euk"/>
</dbReference>
<dbReference type="InterPro" id="IPR043136">
    <property type="entry name" value="B30.2/SPRY_sf"/>
</dbReference>
<organism evidence="13 14">
    <name type="scientific">Engystomops pustulosus</name>
    <name type="common">Tungara frog</name>
    <name type="synonym">Physalaemus pustulosus</name>
    <dbReference type="NCBI Taxonomy" id="76066"/>
    <lineage>
        <taxon>Eukaryota</taxon>
        <taxon>Metazoa</taxon>
        <taxon>Chordata</taxon>
        <taxon>Craniata</taxon>
        <taxon>Vertebrata</taxon>
        <taxon>Euteleostomi</taxon>
        <taxon>Amphibia</taxon>
        <taxon>Batrachia</taxon>
        <taxon>Anura</taxon>
        <taxon>Neobatrachia</taxon>
        <taxon>Hyloidea</taxon>
        <taxon>Leptodactylidae</taxon>
        <taxon>Leiuperinae</taxon>
        <taxon>Engystomops</taxon>
    </lineage>
</organism>
<dbReference type="Pfam" id="PF00643">
    <property type="entry name" value="zf-B_box"/>
    <property type="match status" value="1"/>
</dbReference>
<dbReference type="InterPro" id="IPR051051">
    <property type="entry name" value="E3_ubiq-ligase_TRIM/RNF"/>
</dbReference>
<dbReference type="PROSITE" id="PS50119">
    <property type="entry name" value="ZF_BBOX"/>
    <property type="match status" value="1"/>
</dbReference>
<feature type="domain" description="B box-type" evidence="11">
    <location>
        <begin position="135"/>
        <end position="176"/>
    </location>
</feature>
<accession>A0AAV6YY45</accession>
<dbReference type="InterPro" id="IPR006574">
    <property type="entry name" value="PRY"/>
</dbReference>
<name>A0AAV6YY45_ENGPU</name>
<dbReference type="SMART" id="SM00184">
    <property type="entry name" value="RING"/>
    <property type="match status" value="1"/>
</dbReference>
<dbReference type="GO" id="GO:0008270">
    <property type="term" value="F:zinc ion binding"/>
    <property type="evidence" value="ECO:0007669"/>
    <property type="project" value="UniProtKB-KW"/>
</dbReference>
<dbReference type="PANTHER" id="PTHR25465">
    <property type="entry name" value="B-BOX DOMAIN CONTAINING"/>
    <property type="match status" value="1"/>
</dbReference>
<evidence type="ECO:0000256" key="3">
    <source>
        <dbReference type="ARBA" id="ARBA00022771"/>
    </source>
</evidence>
<dbReference type="SMART" id="SM00449">
    <property type="entry name" value="SPRY"/>
    <property type="match status" value="1"/>
</dbReference>
<comment type="caution">
    <text evidence="13">The sequence shown here is derived from an EMBL/GenBank/DDBJ whole genome shotgun (WGS) entry which is preliminary data.</text>
</comment>
<keyword evidence="14" id="KW-1185">Reference proteome</keyword>
<dbReference type="InterPro" id="IPR001841">
    <property type="entry name" value="Znf_RING"/>
</dbReference>
<evidence type="ECO:0000256" key="9">
    <source>
        <dbReference type="SAM" id="MobiDB-lite"/>
    </source>
</evidence>
<dbReference type="Proteomes" id="UP000824782">
    <property type="component" value="Unassembled WGS sequence"/>
</dbReference>
<evidence type="ECO:0000256" key="5">
    <source>
        <dbReference type="ARBA" id="ARBA00022859"/>
    </source>
</evidence>
<dbReference type="Gene3D" id="2.60.120.920">
    <property type="match status" value="1"/>
</dbReference>
<dbReference type="GO" id="GO:0005737">
    <property type="term" value="C:cytoplasm"/>
    <property type="evidence" value="ECO:0007669"/>
    <property type="project" value="UniProtKB-ARBA"/>
</dbReference>
<evidence type="ECO:0000256" key="4">
    <source>
        <dbReference type="ARBA" id="ARBA00022833"/>
    </source>
</evidence>
<dbReference type="SUPFAM" id="SSF49899">
    <property type="entry name" value="Concanavalin A-like lectins/glucanases"/>
    <property type="match status" value="1"/>
</dbReference>
<keyword evidence="6 8" id="KW-0175">Coiled coil</keyword>
<evidence type="ECO:0000259" key="11">
    <source>
        <dbReference type="PROSITE" id="PS50119"/>
    </source>
</evidence>
<dbReference type="InterPro" id="IPR001870">
    <property type="entry name" value="B30.2/SPRY"/>
</dbReference>
<dbReference type="Pfam" id="PF25600">
    <property type="entry name" value="TRIM_CC"/>
    <property type="match status" value="1"/>
</dbReference>
<dbReference type="PRINTS" id="PR01407">
    <property type="entry name" value="BUTYPHLNCDUF"/>
</dbReference>
<dbReference type="PANTHER" id="PTHR25465:SF41">
    <property type="entry name" value="E3 UBIQUITIN-PROTEIN LIGASE RNF135"/>
    <property type="match status" value="1"/>
</dbReference>
<dbReference type="InterPro" id="IPR003879">
    <property type="entry name" value="Butyrophylin_SPRY"/>
</dbReference>
<keyword evidence="2" id="KW-0479">Metal-binding</keyword>
<dbReference type="CDD" id="cd19769">
    <property type="entry name" value="Bbox2_TRIM16-like"/>
    <property type="match status" value="1"/>
</dbReference>
<dbReference type="Pfam" id="PF00622">
    <property type="entry name" value="SPRY"/>
    <property type="match status" value="1"/>
</dbReference>
<dbReference type="PROSITE" id="PS00518">
    <property type="entry name" value="ZF_RING_1"/>
    <property type="match status" value="1"/>
</dbReference>
<dbReference type="CDD" id="cd12891">
    <property type="entry name" value="SPRY_PRY_C-I_2"/>
    <property type="match status" value="1"/>
</dbReference>
<dbReference type="PROSITE" id="PS50188">
    <property type="entry name" value="B302_SPRY"/>
    <property type="match status" value="1"/>
</dbReference>
<dbReference type="SUPFAM" id="SSF57850">
    <property type="entry name" value="RING/U-box"/>
    <property type="match status" value="1"/>
</dbReference>
<reference evidence="13" key="1">
    <citation type="thesis" date="2020" institute="ProQuest LLC" country="789 East Eisenhower Parkway, Ann Arbor, MI, USA">
        <title>Comparative Genomics and Chromosome Evolution.</title>
        <authorList>
            <person name="Mudd A.B."/>
        </authorList>
    </citation>
    <scope>NUCLEOTIDE SEQUENCE</scope>
    <source>
        <strain evidence="13">237g6f4</strain>
        <tissue evidence="13">Blood</tissue>
    </source>
</reference>
<dbReference type="AlphaFoldDB" id="A0AAV6YY45"/>
<feature type="region of interest" description="Disordered" evidence="9">
    <location>
        <begin position="295"/>
        <end position="320"/>
    </location>
</feature>
<proteinExistence type="predicted"/>
<dbReference type="InterPro" id="IPR017907">
    <property type="entry name" value="Znf_RING_CS"/>
</dbReference>
<dbReference type="InterPro" id="IPR000315">
    <property type="entry name" value="Znf_B-box"/>
</dbReference>
<dbReference type="SUPFAM" id="SSF57845">
    <property type="entry name" value="B-box zinc-binding domain"/>
    <property type="match status" value="1"/>
</dbReference>
<gene>
    <name evidence="13" type="ORF">GDO81_021790</name>
</gene>
<evidence type="ECO:0000259" key="10">
    <source>
        <dbReference type="PROSITE" id="PS50089"/>
    </source>
</evidence>
<evidence type="ECO:0000313" key="14">
    <source>
        <dbReference type="Proteomes" id="UP000824782"/>
    </source>
</evidence>
<protein>
    <submittedName>
        <fullName evidence="13">Uncharacterized protein</fullName>
    </submittedName>
</protein>
<dbReference type="InterPro" id="IPR013083">
    <property type="entry name" value="Znf_RING/FYVE/PHD"/>
</dbReference>
<evidence type="ECO:0000313" key="13">
    <source>
        <dbReference type="EMBL" id="KAG8538913.1"/>
    </source>
</evidence>
<feature type="coiled-coil region" evidence="8">
    <location>
        <begin position="191"/>
        <end position="286"/>
    </location>
</feature>
<dbReference type="PROSITE" id="PS50089">
    <property type="entry name" value="ZF_RING_2"/>
    <property type="match status" value="1"/>
</dbReference>
<dbReference type="InterPro" id="IPR013320">
    <property type="entry name" value="ConA-like_dom_sf"/>
</dbReference>
<keyword evidence="3 7" id="KW-0863">Zinc-finger</keyword>
<dbReference type="Gene3D" id="4.10.830.40">
    <property type="match status" value="1"/>
</dbReference>
<dbReference type="Gene3D" id="3.30.160.60">
    <property type="entry name" value="Classic Zinc Finger"/>
    <property type="match status" value="1"/>
</dbReference>
<dbReference type="InterPro" id="IPR003877">
    <property type="entry name" value="SPRY_dom"/>
</dbReference>
<dbReference type="Gene3D" id="3.30.40.10">
    <property type="entry name" value="Zinc/RING finger domain, C3HC4 (zinc finger)"/>
    <property type="match status" value="1"/>
</dbReference>
<evidence type="ECO:0000256" key="6">
    <source>
        <dbReference type="ARBA" id="ARBA00023054"/>
    </source>
</evidence>
<dbReference type="Pfam" id="PF13445">
    <property type="entry name" value="zf-RING_UBOX"/>
    <property type="match status" value="1"/>
</dbReference>
<keyword evidence="1" id="KW-0399">Innate immunity</keyword>
<evidence type="ECO:0000256" key="1">
    <source>
        <dbReference type="ARBA" id="ARBA00022588"/>
    </source>
</evidence>